<dbReference type="PANTHER" id="PTHR42756:SF1">
    <property type="entry name" value="TRANSCRIPTIONAL REPRESSOR OF EMRAB OPERON"/>
    <property type="match status" value="1"/>
</dbReference>
<gene>
    <name evidence="5" type="ORF">CCE28_10745</name>
</gene>
<dbReference type="RefSeq" id="WP_095133711.1">
    <property type="nucleotide sequence ID" value="NZ_NIBG01000008.1"/>
</dbReference>
<dbReference type="Proteomes" id="UP000216024">
    <property type="component" value="Unassembled WGS sequence"/>
</dbReference>
<evidence type="ECO:0000313" key="6">
    <source>
        <dbReference type="Proteomes" id="UP000216024"/>
    </source>
</evidence>
<dbReference type="SUPFAM" id="SSF46785">
    <property type="entry name" value="Winged helix' DNA-binding domain"/>
    <property type="match status" value="1"/>
</dbReference>
<dbReference type="Pfam" id="PF13463">
    <property type="entry name" value="HTH_27"/>
    <property type="match status" value="1"/>
</dbReference>
<name>A0A267MIC3_9FIRM</name>
<dbReference type="PANTHER" id="PTHR42756">
    <property type="entry name" value="TRANSCRIPTIONAL REGULATOR, MARR"/>
    <property type="match status" value="1"/>
</dbReference>
<dbReference type="PROSITE" id="PS50995">
    <property type="entry name" value="HTH_MARR_2"/>
    <property type="match status" value="1"/>
</dbReference>
<dbReference type="OrthoDB" id="1953397at2"/>
<evidence type="ECO:0000313" key="5">
    <source>
        <dbReference type="EMBL" id="PAB59331.1"/>
    </source>
</evidence>
<evidence type="ECO:0000256" key="2">
    <source>
        <dbReference type="ARBA" id="ARBA00023125"/>
    </source>
</evidence>
<sequence length="151" mass="17704">MANYYNEINNMINKLIQKIIYYDTKGFKVGKDKELGLIDVYILRSIGLENKKIYEVVKEIGVDRSLVATSLKKLSTYGYVIKEKSVEDKRAYVLRLTEEGVELYHKTWEIQSDILNFILETTTLNEEKAILKFLSKINQTTFESKKELEDY</sequence>
<keyword evidence="2" id="KW-0238">DNA-binding</keyword>
<reference evidence="5 6" key="1">
    <citation type="submission" date="2017-06" db="EMBL/GenBank/DDBJ databases">
        <title>Draft genome sequence of anaerobic fermentative bacterium Anaeromicrobium sediminis DY2726D isolated from West Pacific Ocean sediments.</title>
        <authorList>
            <person name="Zeng X."/>
        </authorList>
    </citation>
    <scope>NUCLEOTIDE SEQUENCE [LARGE SCALE GENOMIC DNA]</scope>
    <source>
        <strain evidence="5 6">DY2726D</strain>
    </source>
</reference>
<dbReference type="InterPro" id="IPR036390">
    <property type="entry name" value="WH_DNA-bd_sf"/>
</dbReference>
<comment type="caution">
    <text evidence="5">The sequence shown here is derived from an EMBL/GenBank/DDBJ whole genome shotgun (WGS) entry which is preliminary data.</text>
</comment>
<dbReference type="InterPro" id="IPR000835">
    <property type="entry name" value="HTH_MarR-typ"/>
</dbReference>
<dbReference type="GO" id="GO:0003677">
    <property type="term" value="F:DNA binding"/>
    <property type="evidence" value="ECO:0007669"/>
    <property type="project" value="UniProtKB-KW"/>
</dbReference>
<dbReference type="Gene3D" id="1.10.10.10">
    <property type="entry name" value="Winged helix-like DNA-binding domain superfamily/Winged helix DNA-binding domain"/>
    <property type="match status" value="1"/>
</dbReference>
<protein>
    <recommendedName>
        <fullName evidence="4">HTH marR-type domain-containing protein</fullName>
    </recommendedName>
</protein>
<keyword evidence="6" id="KW-1185">Reference proteome</keyword>
<evidence type="ECO:0000259" key="4">
    <source>
        <dbReference type="PROSITE" id="PS50995"/>
    </source>
</evidence>
<proteinExistence type="predicted"/>
<dbReference type="PRINTS" id="PR00598">
    <property type="entry name" value="HTHMARR"/>
</dbReference>
<evidence type="ECO:0000256" key="1">
    <source>
        <dbReference type="ARBA" id="ARBA00023015"/>
    </source>
</evidence>
<dbReference type="EMBL" id="NIBG01000008">
    <property type="protein sequence ID" value="PAB59331.1"/>
    <property type="molecule type" value="Genomic_DNA"/>
</dbReference>
<dbReference type="SMART" id="SM00347">
    <property type="entry name" value="HTH_MARR"/>
    <property type="match status" value="1"/>
</dbReference>
<accession>A0A267MIC3</accession>
<keyword evidence="1" id="KW-0805">Transcription regulation</keyword>
<evidence type="ECO:0000256" key="3">
    <source>
        <dbReference type="ARBA" id="ARBA00023163"/>
    </source>
</evidence>
<dbReference type="AlphaFoldDB" id="A0A267MIC3"/>
<keyword evidence="3" id="KW-0804">Transcription</keyword>
<organism evidence="5 6">
    <name type="scientific">Anaeromicrobium sediminis</name>
    <dbReference type="NCBI Taxonomy" id="1478221"/>
    <lineage>
        <taxon>Bacteria</taxon>
        <taxon>Bacillati</taxon>
        <taxon>Bacillota</taxon>
        <taxon>Clostridia</taxon>
        <taxon>Peptostreptococcales</taxon>
        <taxon>Thermotaleaceae</taxon>
        <taxon>Anaeromicrobium</taxon>
    </lineage>
</organism>
<dbReference type="GO" id="GO:0003700">
    <property type="term" value="F:DNA-binding transcription factor activity"/>
    <property type="evidence" value="ECO:0007669"/>
    <property type="project" value="InterPro"/>
</dbReference>
<feature type="domain" description="HTH marR-type" evidence="4">
    <location>
        <begin position="5"/>
        <end position="139"/>
    </location>
</feature>
<dbReference type="InterPro" id="IPR036388">
    <property type="entry name" value="WH-like_DNA-bd_sf"/>
</dbReference>